<protein>
    <submittedName>
        <fullName evidence="10">Putative U6 snRNA-associated Sm-like protein</fullName>
    </submittedName>
</protein>
<dbReference type="GO" id="GO:0005688">
    <property type="term" value="C:U6 snRNP"/>
    <property type="evidence" value="ECO:0007669"/>
    <property type="project" value="EnsemblFungi"/>
</dbReference>
<dbReference type="GeneID" id="30996952"/>
<dbReference type="GO" id="GO:0000932">
    <property type="term" value="C:P-body"/>
    <property type="evidence" value="ECO:0007669"/>
    <property type="project" value="EnsemblFungi"/>
</dbReference>
<dbReference type="AlphaFoldDB" id="A0A1E4RDF9"/>
<dbReference type="RefSeq" id="XP_020074371.1">
    <property type="nucleotide sequence ID" value="XM_020222403.1"/>
</dbReference>
<sequence length="130" mass="14562">MEGVCGNPPEICFIQERRYNNNHSNNTVKQEGPKREAILDLNKYKDQQVRVRFIGGREVVGLLKGFDSLMNLVLEEVVETIRDPEDDSVLTSETRQLGLVVIRGPALLTISPVDGTQVIENPYANPENVV</sequence>
<feature type="domain" description="Sm" evidence="9">
    <location>
        <begin position="36"/>
        <end position="116"/>
    </location>
</feature>
<dbReference type="InterPro" id="IPR044641">
    <property type="entry name" value="Lsm7/SmG-like"/>
</dbReference>
<comment type="similarity">
    <text evidence="2">Belongs to the snRNP Sm proteins family.</text>
</comment>
<keyword evidence="4" id="KW-0747">Spliceosome</keyword>
<dbReference type="GO" id="GO:0046540">
    <property type="term" value="C:U4/U6 x U5 tri-snRNP complex"/>
    <property type="evidence" value="ECO:0007669"/>
    <property type="project" value="EnsemblFungi"/>
</dbReference>
<evidence type="ECO:0000256" key="1">
    <source>
        <dbReference type="ARBA" id="ARBA00004123"/>
    </source>
</evidence>
<keyword evidence="7" id="KW-0539">Nucleus</keyword>
<evidence type="ECO:0000256" key="5">
    <source>
        <dbReference type="ARBA" id="ARBA00022884"/>
    </source>
</evidence>
<organism evidence="10 11">
    <name type="scientific">Hyphopichia burtonii NRRL Y-1933</name>
    <dbReference type="NCBI Taxonomy" id="984485"/>
    <lineage>
        <taxon>Eukaryota</taxon>
        <taxon>Fungi</taxon>
        <taxon>Dikarya</taxon>
        <taxon>Ascomycota</taxon>
        <taxon>Saccharomycotina</taxon>
        <taxon>Pichiomycetes</taxon>
        <taxon>Debaryomycetaceae</taxon>
        <taxon>Hyphopichia</taxon>
    </lineage>
</organism>
<dbReference type="GO" id="GO:0005730">
    <property type="term" value="C:nucleolus"/>
    <property type="evidence" value="ECO:0007669"/>
    <property type="project" value="EnsemblFungi"/>
</dbReference>
<gene>
    <name evidence="10" type="ORF">HYPBUDRAFT_158814</name>
</gene>
<keyword evidence="11" id="KW-1185">Reference proteome</keyword>
<dbReference type="InterPro" id="IPR017132">
    <property type="entry name" value="Lsm7"/>
</dbReference>
<evidence type="ECO:0000256" key="3">
    <source>
        <dbReference type="ARBA" id="ARBA00022664"/>
    </source>
</evidence>
<evidence type="ECO:0000256" key="2">
    <source>
        <dbReference type="ARBA" id="ARBA00006850"/>
    </source>
</evidence>
<keyword evidence="3" id="KW-0507">mRNA processing</keyword>
<evidence type="ECO:0000313" key="11">
    <source>
        <dbReference type="Proteomes" id="UP000095085"/>
    </source>
</evidence>
<dbReference type="InterPro" id="IPR010920">
    <property type="entry name" value="LSM_dom_sf"/>
</dbReference>
<dbReference type="Gene3D" id="2.30.30.100">
    <property type="match status" value="1"/>
</dbReference>
<dbReference type="GO" id="GO:0071004">
    <property type="term" value="C:U2-type prespliceosome"/>
    <property type="evidence" value="ECO:0007669"/>
    <property type="project" value="TreeGrafter"/>
</dbReference>
<accession>A0A1E4RDF9</accession>
<dbReference type="PANTHER" id="PTHR10553">
    <property type="entry name" value="SMALL NUCLEAR RIBONUCLEOPROTEIN"/>
    <property type="match status" value="1"/>
</dbReference>
<evidence type="ECO:0000313" key="10">
    <source>
        <dbReference type="EMBL" id="ODV65304.1"/>
    </source>
</evidence>
<dbReference type="CDD" id="cd01729">
    <property type="entry name" value="LSm7"/>
    <property type="match status" value="1"/>
</dbReference>
<dbReference type="STRING" id="984485.A0A1E4RDF9"/>
<dbReference type="InterPro" id="IPR047575">
    <property type="entry name" value="Sm"/>
</dbReference>
<evidence type="ECO:0000259" key="9">
    <source>
        <dbReference type="PROSITE" id="PS52002"/>
    </source>
</evidence>
<evidence type="ECO:0000256" key="6">
    <source>
        <dbReference type="ARBA" id="ARBA00023187"/>
    </source>
</evidence>
<dbReference type="GO" id="GO:0030490">
    <property type="term" value="P:maturation of SSU-rRNA"/>
    <property type="evidence" value="ECO:0007669"/>
    <property type="project" value="EnsemblFungi"/>
</dbReference>
<dbReference type="FunFam" id="2.30.30.100:FF:000098">
    <property type="entry name" value="U6 snRNA-associated Sm-like protein LSm7"/>
    <property type="match status" value="1"/>
</dbReference>
<dbReference type="Proteomes" id="UP000095085">
    <property type="component" value="Unassembled WGS sequence"/>
</dbReference>
<dbReference type="GO" id="GO:0000398">
    <property type="term" value="P:mRNA splicing, via spliceosome"/>
    <property type="evidence" value="ECO:0007669"/>
    <property type="project" value="EnsemblFungi"/>
</dbReference>
<dbReference type="GO" id="GO:0071013">
    <property type="term" value="C:catalytic step 2 spliceosome"/>
    <property type="evidence" value="ECO:0007669"/>
    <property type="project" value="TreeGrafter"/>
</dbReference>
<dbReference type="PIRSF" id="PIRSF037188">
    <property type="entry name" value="U6_snRNA_Lsm7"/>
    <property type="match status" value="1"/>
</dbReference>
<dbReference type="PANTHER" id="PTHR10553:SF5">
    <property type="entry name" value="U6 SNRNA-ASSOCIATED SM-LIKE PROTEIN LSM7"/>
    <property type="match status" value="1"/>
</dbReference>
<dbReference type="GO" id="GO:0005732">
    <property type="term" value="C:sno(s)RNA-containing ribonucleoprotein complex"/>
    <property type="evidence" value="ECO:0007669"/>
    <property type="project" value="EnsemblFungi"/>
</dbReference>
<dbReference type="OrthoDB" id="274944at2759"/>
<evidence type="ECO:0000256" key="4">
    <source>
        <dbReference type="ARBA" id="ARBA00022728"/>
    </source>
</evidence>
<dbReference type="GO" id="GO:0008266">
    <property type="term" value="F:poly(U) RNA binding"/>
    <property type="evidence" value="ECO:0007669"/>
    <property type="project" value="EnsemblFungi"/>
</dbReference>
<dbReference type="Pfam" id="PF01423">
    <property type="entry name" value="LSM"/>
    <property type="match status" value="1"/>
</dbReference>
<dbReference type="GO" id="GO:0030620">
    <property type="term" value="F:U2 snRNA binding"/>
    <property type="evidence" value="ECO:0007669"/>
    <property type="project" value="EnsemblFungi"/>
</dbReference>
<reference evidence="11" key="1">
    <citation type="submission" date="2016-05" db="EMBL/GenBank/DDBJ databases">
        <title>Comparative genomics of biotechnologically important yeasts.</title>
        <authorList>
            <consortium name="DOE Joint Genome Institute"/>
            <person name="Riley R."/>
            <person name="Haridas S."/>
            <person name="Wolfe K.H."/>
            <person name="Lopes M.R."/>
            <person name="Hittinger C.T."/>
            <person name="Goker M."/>
            <person name="Salamov A."/>
            <person name="Wisecaver J."/>
            <person name="Long T.M."/>
            <person name="Aerts A.L."/>
            <person name="Barry K."/>
            <person name="Choi C."/>
            <person name="Clum A."/>
            <person name="Coughlan A.Y."/>
            <person name="Deshpande S."/>
            <person name="Douglass A.P."/>
            <person name="Hanson S.J."/>
            <person name="Klenk H.-P."/>
            <person name="Labutti K."/>
            <person name="Lapidus A."/>
            <person name="Lindquist E."/>
            <person name="Lipzen A."/>
            <person name="Meier-Kolthoff J.P."/>
            <person name="Ohm R.A."/>
            <person name="Otillar R.P."/>
            <person name="Pangilinan J."/>
            <person name="Peng Y."/>
            <person name="Rokas A."/>
            <person name="Rosa C.A."/>
            <person name="Scheuner C."/>
            <person name="Sibirny A.A."/>
            <person name="Slot J.C."/>
            <person name="Stielow J.B."/>
            <person name="Sun H."/>
            <person name="Kurtzman C.P."/>
            <person name="Blackwell M."/>
            <person name="Grigoriev I.V."/>
            <person name="Jeffries T.W."/>
        </authorList>
    </citation>
    <scope>NUCLEOTIDE SEQUENCE [LARGE SCALE GENOMIC DNA]</scope>
    <source>
        <strain evidence="11">NRRL Y-1933</strain>
    </source>
</reference>
<dbReference type="GO" id="GO:0000290">
    <property type="term" value="P:deadenylation-dependent decapping of nuclear-transcribed mRNA"/>
    <property type="evidence" value="ECO:0007669"/>
    <property type="project" value="EnsemblFungi"/>
</dbReference>
<dbReference type="SUPFAM" id="SSF50182">
    <property type="entry name" value="Sm-like ribonucleoproteins"/>
    <property type="match status" value="1"/>
</dbReference>
<dbReference type="PROSITE" id="PS52002">
    <property type="entry name" value="SM"/>
    <property type="match status" value="1"/>
</dbReference>
<dbReference type="SMART" id="SM00651">
    <property type="entry name" value="Sm"/>
    <property type="match status" value="1"/>
</dbReference>
<dbReference type="GO" id="GO:0005682">
    <property type="term" value="C:U5 snRNP"/>
    <property type="evidence" value="ECO:0007669"/>
    <property type="project" value="EnsemblFungi"/>
</dbReference>
<proteinExistence type="inferred from homology"/>
<name>A0A1E4RDF9_9ASCO</name>
<keyword evidence="8" id="KW-0687">Ribonucleoprotein</keyword>
<evidence type="ECO:0000256" key="7">
    <source>
        <dbReference type="ARBA" id="ARBA00023242"/>
    </source>
</evidence>
<comment type="subcellular location">
    <subcellularLocation>
        <location evidence="1">Nucleus</location>
    </subcellularLocation>
</comment>
<dbReference type="EMBL" id="KV454545">
    <property type="protein sequence ID" value="ODV65304.1"/>
    <property type="molecule type" value="Genomic_DNA"/>
</dbReference>
<dbReference type="InterPro" id="IPR001163">
    <property type="entry name" value="Sm_dom_euk/arc"/>
</dbReference>
<keyword evidence="5" id="KW-0694">RNA-binding</keyword>
<keyword evidence="6" id="KW-0508">mRNA splicing</keyword>
<dbReference type="GO" id="GO:0008033">
    <property type="term" value="P:tRNA processing"/>
    <property type="evidence" value="ECO:0007669"/>
    <property type="project" value="EnsemblFungi"/>
</dbReference>
<dbReference type="GO" id="GO:1990726">
    <property type="term" value="C:Lsm1-7-Pat1 complex"/>
    <property type="evidence" value="ECO:0007669"/>
    <property type="project" value="EnsemblFungi"/>
</dbReference>
<evidence type="ECO:0000256" key="8">
    <source>
        <dbReference type="ARBA" id="ARBA00023274"/>
    </source>
</evidence>